<dbReference type="EMBL" id="WJBC01000001">
    <property type="protein sequence ID" value="MBC3802878.1"/>
    <property type="molecule type" value="Genomic_DNA"/>
</dbReference>
<evidence type="ECO:0000256" key="2">
    <source>
        <dbReference type="SAM" id="SignalP"/>
    </source>
</evidence>
<feature type="transmembrane region" description="Helical" evidence="1">
    <location>
        <begin position="362"/>
        <end position="381"/>
    </location>
</feature>
<evidence type="ECO:0000256" key="1">
    <source>
        <dbReference type="SAM" id="Phobius"/>
    </source>
</evidence>
<feature type="transmembrane region" description="Helical" evidence="1">
    <location>
        <begin position="230"/>
        <end position="251"/>
    </location>
</feature>
<dbReference type="Proteomes" id="UP000603234">
    <property type="component" value="Unassembled WGS sequence"/>
</dbReference>
<accession>A0ABR6WQJ5</accession>
<evidence type="ECO:0000313" key="3">
    <source>
        <dbReference type="EMBL" id="MBC3802878.1"/>
    </source>
</evidence>
<gene>
    <name evidence="3" type="ORF">GH808_00275</name>
</gene>
<sequence length="435" mass="46883">MMLKKIGLSVLMMVMILLTSFSAAFAASENYEGYFDESGNINITDQTVSNRDTLFAGSNIVAKSVFNSTTFFAGNSINLDGEYNGDVFVAGNTITINGKINGNLYVAGNLITINGTVNGDVFAACNALTTATTANVSRDFLVGSANAYFEGTIGRNLRCDSGNVTINGMVNGYVESNVDQLIISDNAKITGPIDNRSANQAQVSANAQAPAVNWEQVKEQTVEEEQGPSVGSVLLSIITKLAFILVIWLLITFLTKEFNENTSIMAKKHILASLGIGAAFLFISPLLVGLSFIIYAPFGIAVTLLIIAACILAMPIAAVVFSKLLVRFFDDKMKPLLSSFVSILIIAAAAIIIGYIPFIGALVGFFLMVFGLGFLGYNILFTNRKLKEEKEAMTEFVFADDQEKTAAQDVVNEEVLAIEDQKVEMITDDTDQEIK</sequence>
<feature type="transmembrane region" description="Helical" evidence="1">
    <location>
        <begin position="300"/>
        <end position="324"/>
    </location>
</feature>
<organism evidence="3 4">
    <name type="scientific">Acetobacterium fimetarium</name>
    <dbReference type="NCBI Taxonomy" id="52691"/>
    <lineage>
        <taxon>Bacteria</taxon>
        <taxon>Bacillati</taxon>
        <taxon>Bacillota</taxon>
        <taxon>Clostridia</taxon>
        <taxon>Eubacteriales</taxon>
        <taxon>Eubacteriaceae</taxon>
        <taxon>Acetobacterium</taxon>
    </lineage>
</organism>
<name>A0ABR6WQJ5_9FIRM</name>
<feature type="chain" id="PRO_5046422940" description="Polymer-forming cytoskeletal protein" evidence="2">
    <location>
        <begin position="27"/>
        <end position="435"/>
    </location>
</feature>
<keyword evidence="1" id="KW-0812">Transmembrane</keyword>
<feature type="signal peptide" evidence="2">
    <location>
        <begin position="1"/>
        <end position="26"/>
    </location>
</feature>
<keyword evidence="4" id="KW-1185">Reference proteome</keyword>
<reference evidence="3 4" key="1">
    <citation type="journal article" date="2020" name="mSystems">
        <title>Defining Genomic and Predicted Metabolic Features of the Acetobacterium Genus.</title>
        <authorList>
            <person name="Ross D.E."/>
            <person name="Marshall C.W."/>
            <person name="Gulliver D."/>
            <person name="May H.D."/>
            <person name="Norman R.S."/>
        </authorList>
    </citation>
    <scope>NUCLEOTIDE SEQUENCE [LARGE SCALE GENOMIC DNA]</scope>
    <source>
        <strain evidence="3 4">DSM 8238</strain>
    </source>
</reference>
<evidence type="ECO:0008006" key="5">
    <source>
        <dbReference type="Google" id="ProtNLM"/>
    </source>
</evidence>
<keyword evidence="1" id="KW-0472">Membrane</keyword>
<keyword evidence="1" id="KW-1133">Transmembrane helix</keyword>
<dbReference type="RefSeq" id="WP_186840800.1">
    <property type="nucleotide sequence ID" value="NZ_WJBC01000001.1"/>
</dbReference>
<proteinExistence type="predicted"/>
<feature type="transmembrane region" description="Helical" evidence="1">
    <location>
        <begin position="336"/>
        <end position="356"/>
    </location>
</feature>
<comment type="caution">
    <text evidence="3">The sequence shown here is derived from an EMBL/GenBank/DDBJ whole genome shotgun (WGS) entry which is preliminary data.</text>
</comment>
<keyword evidence="2" id="KW-0732">Signal</keyword>
<feature type="transmembrane region" description="Helical" evidence="1">
    <location>
        <begin position="271"/>
        <end position="294"/>
    </location>
</feature>
<evidence type="ECO:0000313" key="4">
    <source>
        <dbReference type="Proteomes" id="UP000603234"/>
    </source>
</evidence>
<protein>
    <recommendedName>
        <fullName evidence="5">Polymer-forming cytoskeletal protein</fullName>
    </recommendedName>
</protein>